<keyword evidence="3" id="KW-1185">Reference proteome</keyword>
<dbReference type="OrthoDB" id="782189at2759"/>
<gene>
    <name evidence="2" type="ORF">J5N97_021313</name>
</gene>
<feature type="region of interest" description="Disordered" evidence="1">
    <location>
        <begin position="107"/>
        <end position="132"/>
    </location>
</feature>
<reference evidence="2" key="1">
    <citation type="submission" date="2021-03" db="EMBL/GenBank/DDBJ databases">
        <authorList>
            <person name="Li Z."/>
            <person name="Yang C."/>
        </authorList>
    </citation>
    <scope>NUCLEOTIDE SEQUENCE</scope>
    <source>
        <strain evidence="2">Dzin_1.0</strain>
        <tissue evidence="2">Leaf</tissue>
    </source>
</reference>
<protein>
    <submittedName>
        <fullName evidence="2">Uncharacterized protein</fullName>
    </submittedName>
</protein>
<name>A0A9D5HE69_9LILI</name>
<reference evidence="2" key="2">
    <citation type="journal article" date="2022" name="Hortic Res">
        <title>The genome of Dioscorea zingiberensis sheds light on the biosynthesis, origin and evolution of the medicinally important diosgenin saponins.</title>
        <authorList>
            <person name="Li Y."/>
            <person name="Tan C."/>
            <person name="Li Z."/>
            <person name="Guo J."/>
            <person name="Li S."/>
            <person name="Chen X."/>
            <person name="Wang C."/>
            <person name="Dai X."/>
            <person name="Yang H."/>
            <person name="Song W."/>
            <person name="Hou L."/>
            <person name="Xu J."/>
            <person name="Tong Z."/>
            <person name="Xu A."/>
            <person name="Yuan X."/>
            <person name="Wang W."/>
            <person name="Yang Q."/>
            <person name="Chen L."/>
            <person name="Sun Z."/>
            <person name="Wang K."/>
            <person name="Pan B."/>
            <person name="Chen J."/>
            <person name="Bao Y."/>
            <person name="Liu F."/>
            <person name="Qi X."/>
            <person name="Gang D.R."/>
            <person name="Wen J."/>
            <person name="Li J."/>
        </authorList>
    </citation>
    <scope>NUCLEOTIDE SEQUENCE</scope>
    <source>
        <strain evidence="2">Dzin_1.0</strain>
    </source>
</reference>
<dbReference type="EMBL" id="JAGGNH010000005">
    <property type="protein sequence ID" value="KAJ0973354.1"/>
    <property type="molecule type" value="Genomic_DNA"/>
</dbReference>
<evidence type="ECO:0000256" key="1">
    <source>
        <dbReference type="SAM" id="MobiDB-lite"/>
    </source>
</evidence>
<evidence type="ECO:0000313" key="2">
    <source>
        <dbReference type="EMBL" id="KAJ0973354.1"/>
    </source>
</evidence>
<dbReference type="Proteomes" id="UP001085076">
    <property type="component" value="Miscellaneous, Linkage group lg05"/>
</dbReference>
<comment type="caution">
    <text evidence="2">The sequence shown here is derived from an EMBL/GenBank/DDBJ whole genome shotgun (WGS) entry which is preliminary data.</text>
</comment>
<organism evidence="2 3">
    <name type="scientific">Dioscorea zingiberensis</name>
    <dbReference type="NCBI Taxonomy" id="325984"/>
    <lineage>
        <taxon>Eukaryota</taxon>
        <taxon>Viridiplantae</taxon>
        <taxon>Streptophyta</taxon>
        <taxon>Embryophyta</taxon>
        <taxon>Tracheophyta</taxon>
        <taxon>Spermatophyta</taxon>
        <taxon>Magnoliopsida</taxon>
        <taxon>Liliopsida</taxon>
        <taxon>Dioscoreales</taxon>
        <taxon>Dioscoreaceae</taxon>
        <taxon>Dioscorea</taxon>
    </lineage>
</organism>
<sequence>MRVVPKLGVSLLVLSSLFVMLLCVLLSRRRAIVAHLGCWKRSSRVEPAANMAEIASNVKPAEETAGNLAFWFAMSGPSRALYTINEDESEGKDTEVEIAIDAAAGDDDDEEMGFATPCASPEFFTPSVSPAH</sequence>
<dbReference type="AlphaFoldDB" id="A0A9D5HE69"/>
<proteinExistence type="predicted"/>
<evidence type="ECO:0000313" key="3">
    <source>
        <dbReference type="Proteomes" id="UP001085076"/>
    </source>
</evidence>
<accession>A0A9D5HE69</accession>